<evidence type="ECO:0000313" key="2">
    <source>
        <dbReference type="Proteomes" id="UP001145114"/>
    </source>
</evidence>
<dbReference type="EMBL" id="JAMZIH010006967">
    <property type="protein sequence ID" value="KAJ1673422.1"/>
    <property type="molecule type" value="Genomic_DNA"/>
</dbReference>
<evidence type="ECO:0000313" key="1">
    <source>
        <dbReference type="EMBL" id="KAJ1673422.1"/>
    </source>
</evidence>
<protein>
    <submittedName>
        <fullName evidence="1">Palmitoyltransferase akr1</fullName>
        <ecNumber evidence="1">2.3.1.225</ecNumber>
    </submittedName>
</protein>
<keyword evidence="1" id="KW-0808">Transferase</keyword>
<keyword evidence="2" id="KW-1185">Reference proteome</keyword>
<organism evidence="1 2">
    <name type="scientific">Spiromyces aspiralis</name>
    <dbReference type="NCBI Taxonomy" id="68401"/>
    <lineage>
        <taxon>Eukaryota</taxon>
        <taxon>Fungi</taxon>
        <taxon>Fungi incertae sedis</taxon>
        <taxon>Zoopagomycota</taxon>
        <taxon>Kickxellomycotina</taxon>
        <taxon>Kickxellomycetes</taxon>
        <taxon>Kickxellales</taxon>
        <taxon>Kickxellaceae</taxon>
        <taxon>Spiromyces</taxon>
    </lineage>
</organism>
<keyword evidence="1" id="KW-0012">Acyltransferase</keyword>
<gene>
    <name evidence="1" type="primary">AKR1_1</name>
    <name evidence="1" type="ORF">EV182_005265</name>
</gene>
<proteinExistence type="predicted"/>
<accession>A0ACC1HDT3</accession>
<comment type="caution">
    <text evidence="1">The sequence shown here is derived from an EMBL/GenBank/DDBJ whole genome shotgun (WGS) entry which is preliminary data.</text>
</comment>
<reference evidence="1" key="1">
    <citation type="submission" date="2022-06" db="EMBL/GenBank/DDBJ databases">
        <title>Phylogenomic reconstructions and comparative analyses of Kickxellomycotina fungi.</title>
        <authorList>
            <person name="Reynolds N.K."/>
            <person name="Stajich J.E."/>
            <person name="Barry K."/>
            <person name="Grigoriev I.V."/>
            <person name="Crous P."/>
            <person name="Smith M.E."/>
        </authorList>
    </citation>
    <scope>NUCLEOTIDE SEQUENCE</scope>
    <source>
        <strain evidence="1">RSA 2271</strain>
    </source>
</reference>
<dbReference type="Proteomes" id="UP001145114">
    <property type="component" value="Unassembled WGS sequence"/>
</dbReference>
<dbReference type="EC" id="2.3.1.225" evidence="1"/>
<sequence length="262" mass="29181">MAAGIIMYLWLTLSYLDIIYMYYDPIPGQPCYLGDLVCGIFQSDAWGIYLAIWTGFNLLWSLALLFIQLYQIAIGKTTNETSSRRHKHAHPTSTADRIIQSIPGIAVGGIGGSTGDESSSAGVTEADGRNFSKTQRKLSPFAVALPCLALFLGNRRHHHNHHHHHNHNHHHHHHGHGHGAARSLEEGAGAEHDDGTRHPPPPSFDFGILNNCQGFWTQDRRGPLAGIDWDSEIDTEKWHTTDLDYTREESHELEAIRAGPQA</sequence>
<name>A0ACC1HDT3_9FUNG</name>